<gene>
    <name evidence="5" type="ORF">RIMI_LOCUS22260178</name>
</gene>
<evidence type="ECO:0000313" key="5">
    <source>
        <dbReference type="EMBL" id="CAJ0967500.1"/>
    </source>
</evidence>
<feature type="compositionally biased region" description="Polar residues" evidence="4">
    <location>
        <begin position="1"/>
        <end position="12"/>
    </location>
</feature>
<name>A0ABN9MT53_9NEOB</name>
<organism evidence="5 6">
    <name type="scientific">Ranitomeya imitator</name>
    <name type="common">mimic poison frog</name>
    <dbReference type="NCBI Taxonomy" id="111125"/>
    <lineage>
        <taxon>Eukaryota</taxon>
        <taxon>Metazoa</taxon>
        <taxon>Chordata</taxon>
        <taxon>Craniata</taxon>
        <taxon>Vertebrata</taxon>
        <taxon>Euteleostomi</taxon>
        <taxon>Amphibia</taxon>
        <taxon>Batrachia</taxon>
        <taxon>Anura</taxon>
        <taxon>Neobatrachia</taxon>
        <taxon>Hyloidea</taxon>
        <taxon>Dendrobatidae</taxon>
        <taxon>Dendrobatinae</taxon>
        <taxon>Ranitomeya</taxon>
    </lineage>
</organism>
<feature type="region of interest" description="Disordered" evidence="4">
    <location>
        <begin position="1"/>
        <end position="48"/>
    </location>
</feature>
<accession>A0ABN9MT53</accession>
<keyword evidence="6" id="KW-1185">Reference proteome</keyword>
<evidence type="ECO:0000256" key="1">
    <source>
        <dbReference type="ARBA" id="ARBA00004123"/>
    </source>
</evidence>
<dbReference type="PANTHER" id="PTHR23424:SF23">
    <property type="entry name" value="PROTEIN SAAL1"/>
    <property type="match status" value="1"/>
</dbReference>
<comment type="subcellular location">
    <subcellularLocation>
        <location evidence="1">Nucleus</location>
    </subcellularLocation>
</comment>
<evidence type="ECO:0000313" key="6">
    <source>
        <dbReference type="Proteomes" id="UP001176940"/>
    </source>
</evidence>
<dbReference type="InterPro" id="IPR016024">
    <property type="entry name" value="ARM-type_fold"/>
</dbReference>
<dbReference type="PANTHER" id="PTHR23424">
    <property type="entry name" value="SERUM AMYLOID A"/>
    <property type="match status" value="1"/>
</dbReference>
<keyword evidence="2" id="KW-0539">Nucleus</keyword>
<comment type="similarity">
    <text evidence="3">Belongs to the SAAL1 family.</text>
</comment>
<proteinExistence type="inferred from homology"/>
<evidence type="ECO:0000256" key="3">
    <source>
        <dbReference type="ARBA" id="ARBA00038401"/>
    </source>
</evidence>
<protein>
    <recommendedName>
        <fullName evidence="7">Protein SAAL1</fullName>
    </recommendedName>
</protein>
<dbReference type="Proteomes" id="UP001176940">
    <property type="component" value="Unassembled WGS sequence"/>
</dbReference>
<evidence type="ECO:0000256" key="4">
    <source>
        <dbReference type="SAM" id="MobiDB-lite"/>
    </source>
</evidence>
<evidence type="ECO:0008006" key="7">
    <source>
        <dbReference type="Google" id="ProtNLM"/>
    </source>
</evidence>
<dbReference type="SUPFAM" id="SSF48371">
    <property type="entry name" value="ARM repeat"/>
    <property type="match status" value="1"/>
</dbReference>
<dbReference type="EMBL" id="CAUEEQ010078357">
    <property type="protein sequence ID" value="CAJ0967500.1"/>
    <property type="molecule type" value="Genomic_DNA"/>
</dbReference>
<evidence type="ECO:0000256" key="2">
    <source>
        <dbReference type="ARBA" id="ARBA00023242"/>
    </source>
</evidence>
<reference evidence="5" key="1">
    <citation type="submission" date="2023-07" db="EMBL/GenBank/DDBJ databases">
        <authorList>
            <person name="Stuckert A."/>
        </authorList>
    </citation>
    <scope>NUCLEOTIDE SEQUENCE</scope>
</reference>
<dbReference type="InterPro" id="IPR052464">
    <property type="entry name" value="Synovial_Prolif_Regulator"/>
</dbReference>
<sequence length="495" mass="55797">MDSSHLYQNDSRLQSEKDEVDSSPNRPDMDRNPSPPTSDDEEEQKEDSIGSTVYSKHWFFSTLTRLIQFVTEKDKSQPAGGYEEISMELDEDLENDICKVWDMSMNEEVALFLKEFNAPEIFLGIISKSKCNRLTEICVGILGNMACFQETCIAISKNEDLGDVLLLLMCDTDPPTLLETTRLLLTCVSRVDVVSTWLERIRKCPSVRDHLCFIMSSSTNGDLLVKVGELVDKLFDVDEELMIEWINPGCQQTATSENDNEETPPVLGLVPSLLEAAKQLKNDSPEGLEVYMHTLQLVSTVDEGIHSIVQYPEDAKQTYEFLFDLACRNLCQPDDPPVIIQEQKIILYSVLTVMFVMFASQTDQEYTAIRKNLALIGSLSRILENQEMCPRKSQDKSLPDQAEPEDDVTEENFHLKILKDVCCEFLSTILSQLTKENILEALKEGHITEETSLCALRTLLPLYGTSVNSFIEVLGEADPTLAETLKKEINADSDS</sequence>
<comment type="caution">
    <text evidence="5">The sequence shown here is derived from an EMBL/GenBank/DDBJ whole genome shotgun (WGS) entry which is preliminary data.</text>
</comment>